<proteinExistence type="predicted"/>
<dbReference type="EMBL" id="BAEO01000070">
    <property type="protein sequence ID" value="GAC22250.1"/>
    <property type="molecule type" value="Genomic_DNA"/>
</dbReference>
<dbReference type="OrthoDB" id="2936081at2"/>
<gene>
    <name evidence="1" type="ORF">GARC_5315</name>
</gene>
<organism evidence="1 2">
    <name type="scientific">Paraglaciecola arctica BSs20135</name>
    <dbReference type="NCBI Taxonomy" id="493475"/>
    <lineage>
        <taxon>Bacteria</taxon>
        <taxon>Pseudomonadati</taxon>
        <taxon>Pseudomonadota</taxon>
        <taxon>Gammaproteobacteria</taxon>
        <taxon>Alteromonadales</taxon>
        <taxon>Alteromonadaceae</taxon>
        <taxon>Paraglaciecola</taxon>
    </lineage>
</organism>
<evidence type="ECO:0000313" key="2">
    <source>
        <dbReference type="Proteomes" id="UP000006327"/>
    </source>
</evidence>
<dbReference type="InterPro" id="IPR021284">
    <property type="entry name" value="DUF2750"/>
</dbReference>
<reference evidence="1 2" key="1">
    <citation type="journal article" date="2017" name="Antonie Van Leeuwenhoek">
        <title>Rhizobium rhizosphaerae sp. nov., a novel species isolated from rice rhizosphere.</title>
        <authorList>
            <person name="Zhao J.J."/>
            <person name="Zhang J."/>
            <person name="Zhang R.J."/>
            <person name="Zhang C.W."/>
            <person name="Yin H.Q."/>
            <person name="Zhang X.X."/>
        </authorList>
    </citation>
    <scope>NUCLEOTIDE SEQUENCE [LARGE SCALE GENOMIC DNA]</scope>
    <source>
        <strain evidence="1 2">BSs20135</strain>
    </source>
</reference>
<dbReference type="AlphaFoldDB" id="K6ZFR4"/>
<dbReference type="Pfam" id="PF11042">
    <property type="entry name" value="DUF2750"/>
    <property type="match status" value="1"/>
</dbReference>
<evidence type="ECO:0008006" key="3">
    <source>
        <dbReference type="Google" id="ProtNLM"/>
    </source>
</evidence>
<dbReference type="STRING" id="493475.GARC_5315"/>
<accession>K6ZFR4</accession>
<evidence type="ECO:0000313" key="1">
    <source>
        <dbReference type="EMBL" id="GAC22250.1"/>
    </source>
</evidence>
<dbReference type="RefSeq" id="WP_007625939.1">
    <property type="nucleotide sequence ID" value="NZ_BAEO01000070.1"/>
</dbReference>
<sequence length="123" mass="14141">MSDPLDNIAQFTPEQRLSYLVKECILNKQVWILTDQDGCVMLNTEDEDCTPVWPNEDFAKAWATGDWSECEPKAIDLKTWHSRWTQGLEDDDVAIAVFPSENEEGLVISAQEFDFELKTKARK</sequence>
<name>K6ZFR4_9ALTE</name>
<dbReference type="eggNOG" id="ENOG5031V4J">
    <property type="taxonomic scope" value="Bacteria"/>
</dbReference>
<protein>
    <recommendedName>
        <fullName evidence="3">DUF2750 domain-containing protein</fullName>
    </recommendedName>
</protein>
<keyword evidence="2" id="KW-1185">Reference proteome</keyword>
<dbReference type="Proteomes" id="UP000006327">
    <property type="component" value="Unassembled WGS sequence"/>
</dbReference>
<comment type="caution">
    <text evidence="1">The sequence shown here is derived from an EMBL/GenBank/DDBJ whole genome shotgun (WGS) entry which is preliminary data.</text>
</comment>